<name>A0A218XBU5_PUNGR</name>
<evidence type="ECO:0000313" key="9">
    <source>
        <dbReference type="EMBL" id="PKI56790.1"/>
    </source>
</evidence>
<keyword evidence="3" id="KW-0677">Repeat</keyword>
<feature type="repeat" description="ARM" evidence="6">
    <location>
        <begin position="605"/>
        <end position="647"/>
    </location>
</feature>
<reference evidence="9 11" key="3">
    <citation type="submission" date="2017-11" db="EMBL/GenBank/DDBJ databases">
        <title>De-novo sequencing of pomegranate (Punica granatum L.) genome.</title>
        <authorList>
            <person name="Akparov Z."/>
            <person name="Amiraslanov A."/>
            <person name="Hajiyeva S."/>
            <person name="Abbasov M."/>
            <person name="Kaur K."/>
            <person name="Hamwieh A."/>
            <person name="Solovyev V."/>
            <person name="Salamov A."/>
            <person name="Braich B."/>
            <person name="Kosarev P."/>
            <person name="Mahmoud A."/>
            <person name="Hajiyev E."/>
            <person name="Babayeva S."/>
            <person name="Izzatullayeva V."/>
            <person name="Mammadov A."/>
            <person name="Mammadov A."/>
            <person name="Sharifova S."/>
            <person name="Ojaghi J."/>
            <person name="Eynullazada K."/>
            <person name="Bayramov B."/>
            <person name="Abdulazimova A."/>
            <person name="Shahmuradov I."/>
        </authorList>
    </citation>
    <scope>NUCLEOTIDE SEQUENCE [LARGE SCALE GENOMIC DNA]</scope>
    <source>
        <strain evidence="9">AG2017</strain>
        <strain evidence="11">cv. AG2017</strain>
        <tissue evidence="9">Leaf</tissue>
    </source>
</reference>
<evidence type="ECO:0000313" key="8">
    <source>
        <dbReference type="EMBL" id="OWM81981.1"/>
    </source>
</evidence>
<dbReference type="PROSITE" id="PS50181">
    <property type="entry name" value="FBOX"/>
    <property type="match status" value="1"/>
</dbReference>
<accession>A0A218XBU5</accession>
<dbReference type="InterPro" id="IPR000225">
    <property type="entry name" value="Armadillo"/>
</dbReference>
<dbReference type="PANTHER" id="PTHR46976">
    <property type="entry name" value="PROTEIN ARABIDILLO 1"/>
    <property type="match status" value="1"/>
</dbReference>
<comment type="caution">
    <text evidence="8">The sequence shown here is derived from an EMBL/GenBank/DDBJ whole genome shotgun (WGS) entry which is preliminary data.</text>
</comment>
<dbReference type="Pfam" id="PF12937">
    <property type="entry name" value="F-box-like"/>
    <property type="match status" value="1"/>
</dbReference>
<dbReference type="SMART" id="SM00185">
    <property type="entry name" value="ARM"/>
    <property type="match status" value="8"/>
</dbReference>
<feature type="repeat" description="ARM" evidence="6">
    <location>
        <begin position="515"/>
        <end position="560"/>
    </location>
</feature>
<reference evidence="8" key="2">
    <citation type="submission" date="2017-06" db="EMBL/GenBank/DDBJ databases">
        <title>The pomegranate genome and the genomics of punicalagin biosynthesis.</title>
        <authorList>
            <person name="Xu C."/>
        </authorList>
    </citation>
    <scope>NUCLEOTIDE SEQUENCE [LARGE SCALE GENOMIC DNA]</scope>
    <source>
        <tissue evidence="8">Fresh leaf</tissue>
    </source>
</reference>
<evidence type="ECO:0000313" key="10">
    <source>
        <dbReference type="Proteomes" id="UP000197138"/>
    </source>
</evidence>
<evidence type="ECO:0000256" key="3">
    <source>
        <dbReference type="ARBA" id="ARBA00022737"/>
    </source>
</evidence>
<dbReference type="OrthoDB" id="7537227at2759"/>
<evidence type="ECO:0000256" key="2">
    <source>
        <dbReference type="ARBA" id="ARBA00005462"/>
    </source>
</evidence>
<keyword evidence="4" id="KW-0539">Nucleus</keyword>
<dbReference type="Proteomes" id="UP000197138">
    <property type="component" value="Unassembled WGS sequence"/>
</dbReference>
<evidence type="ECO:0000259" key="7">
    <source>
        <dbReference type="PROSITE" id="PS50181"/>
    </source>
</evidence>
<reference evidence="10" key="1">
    <citation type="journal article" date="2017" name="Plant J.">
        <title>The pomegranate (Punica granatum L.) genome and the genomics of punicalagin biosynthesis.</title>
        <authorList>
            <person name="Qin G."/>
            <person name="Xu C."/>
            <person name="Ming R."/>
            <person name="Tang H."/>
            <person name="Guyot R."/>
            <person name="Kramer E.M."/>
            <person name="Hu Y."/>
            <person name="Yi X."/>
            <person name="Qi Y."/>
            <person name="Xu X."/>
            <person name="Gao Z."/>
            <person name="Pan H."/>
            <person name="Jian J."/>
            <person name="Tian Y."/>
            <person name="Yue Z."/>
            <person name="Xu Y."/>
        </authorList>
    </citation>
    <scope>NUCLEOTIDE SEQUENCE [LARGE SCALE GENOMIC DNA]</scope>
    <source>
        <strain evidence="10">cv. Dabenzi</strain>
    </source>
</reference>
<comment type="function">
    <text evidence="5">Promotes lateral root initiation and development, independently of auxin (IAA) and abscisis acid (ABA).</text>
</comment>
<dbReference type="SUPFAM" id="SSF52047">
    <property type="entry name" value="RNI-like"/>
    <property type="match status" value="1"/>
</dbReference>
<dbReference type="FunFam" id="1.25.10.10:FF:001918">
    <property type="entry name" value="Protein ARABIDILLO 2"/>
    <property type="match status" value="1"/>
</dbReference>
<dbReference type="SUPFAM" id="SSF48371">
    <property type="entry name" value="ARM repeat"/>
    <property type="match status" value="1"/>
</dbReference>
<evidence type="ECO:0000256" key="6">
    <source>
        <dbReference type="PROSITE-ProRule" id="PRU00259"/>
    </source>
</evidence>
<organism evidence="8 10">
    <name type="scientific">Punica granatum</name>
    <name type="common">Pomegranate</name>
    <dbReference type="NCBI Taxonomy" id="22663"/>
    <lineage>
        <taxon>Eukaryota</taxon>
        <taxon>Viridiplantae</taxon>
        <taxon>Streptophyta</taxon>
        <taxon>Embryophyta</taxon>
        <taxon>Tracheophyta</taxon>
        <taxon>Spermatophyta</taxon>
        <taxon>Magnoliopsida</taxon>
        <taxon>eudicotyledons</taxon>
        <taxon>Gunneridae</taxon>
        <taxon>Pentapetalae</taxon>
        <taxon>rosids</taxon>
        <taxon>malvids</taxon>
        <taxon>Myrtales</taxon>
        <taxon>Lythraceae</taxon>
        <taxon>Punica</taxon>
    </lineage>
</organism>
<evidence type="ECO:0000256" key="1">
    <source>
        <dbReference type="ARBA" id="ARBA00004123"/>
    </source>
</evidence>
<dbReference type="InterPro" id="IPR032675">
    <property type="entry name" value="LRR_dom_sf"/>
</dbReference>
<dbReference type="STRING" id="22663.A0A218XBU5"/>
<evidence type="ECO:0000313" key="11">
    <source>
        <dbReference type="Proteomes" id="UP000233551"/>
    </source>
</evidence>
<dbReference type="GO" id="GO:0048527">
    <property type="term" value="P:lateral root development"/>
    <property type="evidence" value="ECO:0007669"/>
    <property type="project" value="UniProtKB-ARBA"/>
</dbReference>
<dbReference type="EMBL" id="PGOL01001571">
    <property type="protein sequence ID" value="PKI56790.1"/>
    <property type="molecule type" value="Genomic_DNA"/>
</dbReference>
<dbReference type="AlphaFoldDB" id="A0A218XBU5"/>
<feature type="repeat" description="ARM" evidence="6">
    <location>
        <begin position="646"/>
        <end position="691"/>
    </location>
</feature>
<gene>
    <name evidence="8" type="ORF">CDL15_Pgr027179</name>
    <name evidence="9" type="ORF">CRG98_022816</name>
</gene>
<dbReference type="InterPro" id="IPR001810">
    <property type="entry name" value="F-box_dom"/>
</dbReference>
<dbReference type="InterPro" id="IPR011989">
    <property type="entry name" value="ARM-like"/>
</dbReference>
<dbReference type="Gene3D" id="1.25.10.10">
    <property type="entry name" value="Leucine-rich Repeat Variant"/>
    <property type="match status" value="3"/>
</dbReference>
<keyword evidence="11" id="KW-1185">Reference proteome</keyword>
<feature type="repeat" description="ARM" evidence="6">
    <location>
        <begin position="690"/>
        <end position="732"/>
    </location>
</feature>
<dbReference type="PROSITE" id="PS50176">
    <property type="entry name" value="ARM_REPEAT"/>
    <property type="match status" value="6"/>
</dbReference>
<dbReference type="InterPro" id="IPR016024">
    <property type="entry name" value="ARM-type_fold"/>
</dbReference>
<dbReference type="GO" id="GO:0005634">
    <property type="term" value="C:nucleus"/>
    <property type="evidence" value="ECO:0007669"/>
    <property type="project" value="UniProtKB-SubCell"/>
</dbReference>
<protein>
    <recommendedName>
        <fullName evidence="7">F-box domain-containing protein</fullName>
    </recommendedName>
</protein>
<feature type="domain" description="F-box" evidence="7">
    <location>
        <begin position="42"/>
        <end position="88"/>
    </location>
</feature>
<feature type="repeat" description="ARM" evidence="6">
    <location>
        <begin position="474"/>
        <end position="516"/>
    </location>
</feature>
<dbReference type="PANTHER" id="PTHR46976:SF1">
    <property type="entry name" value="PROTEIN ARABIDILLO 1"/>
    <property type="match status" value="1"/>
</dbReference>
<feature type="repeat" description="ARM" evidence="6">
    <location>
        <begin position="559"/>
        <end position="590"/>
    </location>
</feature>
<dbReference type="Gene3D" id="3.80.10.10">
    <property type="entry name" value="Ribonuclease Inhibitor"/>
    <property type="match status" value="1"/>
</dbReference>
<evidence type="ECO:0000256" key="4">
    <source>
        <dbReference type="ARBA" id="ARBA00023242"/>
    </source>
</evidence>
<proteinExistence type="inferred from homology"/>
<comment type="similarity">
    <text evidence="2">Belongs to the beta-catenin family.</text>
</comment>
<dbReference type="SMART" id="SM00256">
    <property type="entry name" value="FBOX"/>
    <property type="match status" value="1"/>
</dbReference>
<dbReference type="EMBL" id="MTKT01002122">
    <property type="protein sequence ID" value="OWM81981.1"/>
    <property type="molecule type" value="Genomic_DNA"/>
</dbReference>
<dbReference type="Pfam" id="PF00514">
    <property type="entry name" value="Arm"/>
    <property type="match status" value="8"/>
</dbReference>
<dbReference type="GeneID" id="116207591"/>
<dbReference type="Proteomes" id="UP000233551">
    <property type="component" value="Unassembled WGS sequence"/>
</dbReference>
<sequence length="921" mass="98073">MSSRRLRRRLSRKGKEKVIIPSYPEFEDEASTSELTATTAGYVDWTRLPDDTVIQLFSNLNYRDRASLTSTCKTWRALSASSCLWDSLDLRAHKCDALVAASLASRCINLQRLRFRGADSADVIIHLKARNLREISGDYCRNITDATLSVIAARHESLECLQLGPDFCERITTDAIKAVAICCNKLCKLRLSGIRDVQGDAINALAKHCPNLTDLGFLDCLKVDEMALGNVLSLKFLSVAGTSNVKWGVVSHMWHKLPNLVGLDVSRTDIGPAAVSRLLVSSQSLKVLCALNCPVLEGDVNFAAPKMKGKSLVALPTNIFEGIASLFADTAINGKNVFLEWRNSKKSNKSVDEVMTWLEWILSHTLLRIAENNPQGLDEFWLKQGAPLLLSLMQSSQEDVQERAATGLATFVVIDDENASIDRGRAEAVMRDGGICLLLDLAKSWREGLQSEAAKAIANLSVNVNVAKAVAEEGGINILAGLARSMNRLVAEEAAGGLWNLSVGEEHKAAIAEAGGVKALVDLIFKWSAGGDGVLERAAGALANLAADDKCSMEVALAGGVHALVMLARTCKFEGVQEQAARALANLAAHGDSNSNNAAVGQEVGALEALVQLTRSNHEGVRQEAAGALWNLSFDDRNREAIAAAGGVEALVALAQSCANASPGLQERAAGALWGLSVSEANSIAIGREGGVAPLIALAHADAEDVHETAAGALWNLAFNPGNALRIVEEGGVPALVHLCSSSVSKMARFMAALALAYMFDGRMDEFALVGTSSESSSKVVSLDGSRRVALKHIEAFINMFSDRQAFAAASVSSAPAALAEVTEGARIQEAGHLRCSGAEIGRFIAMLKNPSVLKACAAFALLQFTIPGGRHASHHARLMQNAGASRVLRATAAAATAPLEAKIFARIVLRNLEHHQAELS</sequence>
<evidence type="ECO:0000256" key="5">
    <source>
        <dbReference type="ARBA" id="ARBA00056877"/>
    </source>
</evidence>
<comment type="subcellular location">
    <subcellularLocation>
        <location evidence="1">Nucleus</location>
    </subcellularLocation>
</comment>
<dbReference type="CDD" id="cd22155">
    <property type="entry name" value="F-box_AtADLO1-like"/>
    <property type="match status" value="1"/>
</dbReference>